<dbReference type="EMBL" id="QWEH01000011">
    <property type="protein sequence ID" value="RHW30807.1"/>
    <property type="molecule type" value="Genomic_DNA"/>
</dbReference>
<reference evidence="2 3" key="1">
    <citation type="journal article" date="2007" name="Int. J. Syst. Evol. Microbiol.">
        <title>Oceanobacillus profundus sp. nov., isolated from a deep-sea sediment core.</title>
        <authorList>
            <person name="Kim Y.G."/>
            <person name="Choi D.H."/>
            <person name="Hyun S."/>
            <person name="Cho B.C."/>
        </authorList>
    </citation>
    <scope>NUCLEOTIDE SEQUENCE [LARGE SCALE GENOMIC DNA]</scope>
    <source>
        <strain evidence="2 3">DSM 18246</strain>
    </source>
</reference>
<dbReference type="Proteomes" id="UP000285456">
    <property type="component" value="Unassembled WGS sequence"/>
</dbReference>
<organism evidence="2 3">
    <name type="scientific">Oceanobacillus profundus</name>
    <dbReference type="NCBI Taxonomy" id="372463"/>
    <lineage>
        <taxon>Bacteria</taxon>
        <taxon>Bacillati</taxon>
        <taxon>Bacillota</taxon>
        <taxon>Bacilli</taxon>
        <taxon>Bacillales</taxon>
        <taxon>Bacillaceae</taxon>
        <taxon>Oceanobacillus</taxon>
    </lineage>
</organism>
<proteinExistence type="predicted"/>
<dbReference type="OrthoDB" id="7375452at2"/>
<comment type="caution">
    <text evidence="2">The sequence shown here is derived from an EMBL/GenBank/DDBJ whole genome shotgun (WGS) entry which is preliminary data.</text>
</comment>
<gene>
    <name evidence="2" type="ORF">D1B32_15400</name>
</gene>
<keyword evidence="1" id="KW-0238">DNA-binding</keyword>
<dbReference type="NCBIfam" id="TIGR01766">
    <property type="entry name" value="IS200/IS605 family accessory protein TnpB-like domain"/>
    <property type="match status" value="1"/>
</dbReference>
<dbReference type="AlphaFoldDB" id="A0A417YDS5"/>
<protein>
    <submittedName>
        <fullName evidence="2">Transposase</fullName>
    </submittedName>
</protein>
<keyword evidence="3" id="KW-1185">Reference proteome</keyword>
<dbReference type="GO" id="GO:0003677">
    <property type="term" value="F:DNA binding"/>
    <property type="evidence" value="ECO:0007669"/>
    <property type="project" value="UniProtKB-KW"/>
</dbReference>
<evidence type="ECO:0000313" key="2">
    <source>
        <dbReference type="EMBL" id="RHW30807.1"/>
    </source>
</evidence>
<evidence type="ECO:0000256" key="1">
    <source>
        <dbReference type="ARBA" id="ARBA00023125"/>
    </source>
</evidence>
<sequence length="524" mass="61200">MSKRTIQLVIDRTEDLTELRKLSTIFGSATRYAFNRLLEGEKPSDLIKKVNIKFDLNKRYAEDAVLKAQSIISSQKALLPLRIEEIQRKIAKTERKLEDYRAGKKTPNKVSLETCIKGLDSRLETLRKKENNLLLHQKNETIPKVIFGGRKNFFRRMQGKITNEGWKELRSNTLYSRGDKSKKGNLNTRIVWDEEQAYFLLEVANPLNKKNNRSERLRYKLHTSDKRFSDVVNIVLPQETSFQDSNGNIKTNEAYQPYTVELKYKNGKWYVFLSYDIQTVGEELTSKDKIDADIIAGIDINIDRITVSIITKQGRLLETKTFYCHEMEYVRGNKRSNIAGEIAKEVIDYFLSWNVGGFVLEDLTFQQIHDTNKMLNRLTANFAYRKLHHALMTRGLKYGFKMKQVNPAYTSVIGRFKYSKMYGLSAHEAASYVIGRRGLGFDEKIPRELIKTLKEKVKSHLLQMIRSMEESEKLGETQTQKRNDLVVLRNNIQKFKEKPNWMLWNVIQKTLRMKNQEILLLKEV</sequence>
<dbReference type="InterPro" id="IPR010095">
    <property type="entry name" value="Cas12f1-like_TNB"/>
</dbReference>
<dbReference type="InterPro" id="IPR010094">
    <property type="entry name" value="Transposase_put_N"/>
</dbReference>
<dbReference type="NCBIfam" id="TIGR01765">
    <property type="entry name" value="tspaseT_teng_N"/>
    <property type="match status" value="1"/>
</dbReference>
<dbReference type="RefSeq" id="WP_118889806.1">
    <property type="nucleotide sequence ID" value="NZ_PHUT01000011.1"/>
</dbReference>
<name>A0A417YDS5_9BACI</name>
<accession>A0A417YDS5</accession>
<evidence type="ECO:0000313" key="3">
    <source>
        <dbReference type="Proteomes" id="UP000285456"/>
    </source>
</evidence>